<gene>
    <name evidence="9 12" type="primary">atpC</name>
    <name evidence="12" type="ORF">G3M56_008235</name>
</gene>
<dbReference type="RefSeq" id="WP_164361935.1">
    <property type="nucleotide sequence ID" value="NZ_CP066776.1"/>
</dbReference>
<dbReference type="InterPro" id="IPR020546">
    <property type="entry name" value="ATP_synth_F1_dsu/esu_N"/>
</dbReference>
<protein>
    <recommendedName>
        <fullName evidence="9">ATP synthase epsilon chain</fullName>
    </recommendedName>
    <alternativeName>
        <fullName evidence="9">ATP synthase F1 sector epsilon subunit</fullName>
    </alternativeName>
    <alternativeName>
        <fullName evidence="9">F-ATPase epsilon subunit</fullName>
    </alternativeName>
</protein>
<comment type="subunit">
    <text evidence="9 10">F-type ATPases have 2 components, CF(1) - the catalytic core - and CF(0) - the membrane proton channel. CF(1) has five subunits: alpha(3), beta(3), gamma(1), delta(1), epsilon(1). CF(0) has three main subunits: a, b and c.</text>
</comment>
<keyword evidence="13" id="KW-1185">Reference proteome</keyword>
<dbReference type="HAMAP" id="MF_00530">
    <property type="entry name" value="ATP_synth_epsil_bac"/>
    <property type="match status" value="1"/>
</dbReference>
<dbReference type="GO" id="GO:0012505">
    <property type="term" value="C:endomembrane system"/>
    <property type="evidence" value="ECO:0007669"/>
    <property type="project" value="UniProtKB-SubCell"/>
</dbReference>
<dbReference type="CDD" id="cd12152">
    <property type="entry name" value="F1-ATPase_delta"/>
    <property type="match status" value="1"/>
</dbReference>
<evidence type="ECO:0000256" key="10">
    <source>
        <dbReference type="RuleBase" id="RU003656"/>
    </source>
</evidence>
<proteinExistence type="inferred from homology"/>
<name>A0A6B3L817_9BACT</name>
<dbReference type="PANTHER" id="PTHR13822">
    <property type="entry name" value="ATP SYNTHASE DELTA/EPSILON CHAIN"/>
    <property type="match status" value="1"/>
</dbReference>
<organism evidence="12 13">
    <name type="scientific">Sulfuriroseicoccus oceanibius</name>
    <dbReference type="NCBI Taxonomy" id="2707525"/>
    <lineage>
        <taxon>Bacteria</taxon>
        <taxon>Pseudomonadati</taxon>
        <taxon>Verrucomicrobiota</taxon>
        <taxon>Verrucomicrobiia</taxon>
        <taxon>Verrucomicrobiales</taxon>
        <taxon>Verrucomicrobiaceae</taxon>
        <taxon>Sulfuriroseicoccus</taxon>
    </lineage>
</organism>
<evidence type="ECO:0000313" key="12">
    <source>
        <dbReference type="EMBL" id="QQL43884.1"/>
    </source>
</evidence>
<dbReference type="KEGG" id="soa:G3M56_008235"/>
<evidence type="ECO:0000256" key="5">
    <source>
        <dbReference type="ARBA" id="ARBA00023065"/>
    </source>
</evidence>
<dbReference type="GO" id="GO:0045259">
    <property type="term" value="C:proton-transporting ATP synthase complex"/>
    <property type="evidence" value="ECO:0007669"/>
    <property type="project" value="UniProtKB-KW"/>
</dbReference>
<keyword evidence="8 9" id="KW-0066">ATP synthesis</keyword>
<comment type="function">
    <text evidence="1 9">Produces ATP from ADP in the presence of a proton gradient across the membrane.</text>
</comment>
<reference evidence="12 13" key="1">
    <citation type="submission" date="2020-12" db="EMBL/GenBank/DDBJ databases">
        <title>Sulforoseuscoccus oceanibium gen. nov., sp. nov., a representative of the phylum Verrucomicrobia with special cytoplasmic membrane, and proposal of Sulforoseuscoccusaceae fam. nov.</title>
        <authorList>
            <person name="Xi F."/>
        </authorList>
    </citation>
    <scope>NUCLEOTIDE SEQUENCE [LARGE SCALE GENOMIC DNA]</scope>
    <source>
        <strain evidence="12 13">T37</strain>
    </source>
</reference>
<dbReference type="InterPro" id="IPR036771">
    <property type="entry name" value="ATPsynth_dsu/esu_N"/>
</dbReference>
<evidence type="ECO:0000256" key="8">
    <source>
        <dbReference type="ARBA" id="ARBA00023310"/>
    </source>
</evidence>
<dbReference type="NCBIfam" id="TIGR01216">
    <property type="entry name" value="ATP_synt_epsi"/>
    <property type="match status" value="1"/>
</dbReference>
<keyword evidence="5 9" id="KW-0406">Ion transport</keyword>
<comment type="subcellular location">
    <subcellularLocation>
        <location evidence="9">Cell membrane</location>
        <topology evidence="9">Peripheral membrane protein</topology>
    </subcellularLocation>
    <subcellularLocation>
        <location evidence="2">Endomembrane system</location>
        <topology evidence="2">Peripheral membrane protein</topology>
    </subcellularLocation>
</comment>
<evidence type="ECO:0000256" key="6">
    <source>
        <dbReference type="ARBA" id="ARBA00023136"/>
    </source>
</evidence>
<dbReference type="AlphaFoldDB" id="A0A6B3L817"/>
<dbReference type="GO" id="GO:0005524">
    <property type="term" value="F:ATP binding"/>
    <property type="evidence" value="ECO:0007669"/>
    <property type="project" value="UniProtKB-UniRule"/>
</dbReference>
<dbReference type="GO" id="GO:0005886">
    <property type="term" value="C:plasma membrane"/>
    <property type="evidence" value="ECO:0007669"/>
    <property type="project" value="UniProtKB-SubCell"/>
</dbReference>
<evidence type="ECO:0000256" key="1">
    <source>
        <dbReference type="ARBA" id="ARBA00003543"/>
    </source>
</evidence>
<feature type="domain" description="ATP synthase F1 complex delta/epsilon subunit N-terminal" evidence="11">
    <location>
        <begin position="5"/>
        <end position="80"/>
    </location>
</feature>
<keyword evidence="4 9" id="KW-0813">Transport</keyword>
<evidence type="ECO:0000313" key="13">
    <source>
        <dbReference type="Proteomes" id="UP000475117"/>
    </source>
</evidence>
<dbReference type="PANTHER" id="PTHR13822:SF10">
    <property type="entry name" value="ATP SYNTHASE EPSILON CHAIN, CHLOROPLASTIC"/>
    <property type="match status" value="1"/>
</dbReference>
<dbReference type="Pfam" id="PF02823">
    <property type="entry name" value="ATP-synt_DE_N"/>
    <property type="match status" value="1"/>
</dbReference>
<evidence type="ECO:0000256" key="3">
    <source>
        <dbReference type="ARBA" id="ARBA00005712"/>
    </source>
</evidence>
<dbReference type="GO" id="GO:0046933">
    <property type="term" value="F:proton-transporting ATP synthase activity, rotational mechanism"/>
    <property type="evidence" value="ECO:0007669"/>
    <property type="project" value="UniProtKB-UniRule"/>
</dbReference>
<dbReference type="EMBL" id="CP066776">
    <property type="protein sequence ID" value="QQL43884.1"/>
    <property type="molecule type" value="Genomic_DNA"/>
</dbReference>
<keyword evidence="9" id="KW-1003">Cell membrane</keyword>
<evidence type="ECO:0000259" key="11">
    <source>
        <dbReference type="Pfam" id="PF02823"/>
    </source>
</evidence>
<dbReference type="InterPro" id="IPR001469">
    <property type="entry name" value="ATP_synth_F1_dsu/esu"/>
</dbReference>
<evidence type="ECO:0000256" key="2">
    <source>
        <dbReference type="ARBA" id="ARBA00004184"/>
    </source>
</evidence>
<dbReference type="SUPFAM" id="SSF51344">
    <property type="entry name" value="Epsilon subunit of F1F0-ATP synthase N-terminal domain"/>
    <property type="match status" value="1"/>
</dbReference>
<dbReference type="Proteomes" id="UP000475117">
    <property type="component" value="Chromosome"/>
</dbReference>
<dbReference type="Gene3D" id="2.60.15.10">
    <property type="entry name" value="F0F1 ATP synthase delta/epsilon subunit, N-terminal"/>
    <property type="match status" value="1"/>
</dbReference>
<keyword evidence="9" id="KW-0375">Hydrogen ion transport</keyword>
<evidence type="ECO:0000256" key="4">
    <source>
        <dbReference type="ARBA" id="ARBA00022448"/>
    </source>
</evidence>
<evidence type="ECO:0000256" key="7">
    <source>
        <dbReference type="ARBA" id="ARBA00023196"/>
    </source>
</evidence>
<accession>A0A6B3L817</accession>
<comment type="similarity">
    <text evidence="3 9 10">Belongs to the ATPase epsilon chain family.</text>
</comment>
<sequence>MSMLLKIVTPESTFFSGEVEGAVVPGIVGQLGLLPNHAPMVTTMEPGELTYTQNGESKTIAVGEGFIEVTQDHVSILTDLAVTHADIDLAAEEDAIARAKRALENADHTPEEVAAVRASLAKSLVKVGLKRRQNRSI</sequence>
<keyword evidence="7 9" id="KW-0139">CF(1)</keyword>
<evidence type="ECO:0000256" key="9">
    <source>
        <dbReference type="HAMAP-Rule" id="MF_00530"/>
    </source>
</evidence>
<keyword evidence="6 9" id="KW-0472">Membrane</keyword>